<feature type="chain" id="PRO_5025031685" evidence="1">
    <location>
        <begin position="22"/>
        <end position="123"/>
    </location>
</feature>
<evidence type="ECO:0000313" key="2">
    <source>
        <dbReference type="EMBL" id="RKX67737.1"/>
    </source>
</evidence>
<gene>
    <name evidence="2" type="ORF">DRP44_01705</name>
</gene>
<proteinExistence type="predicted"/>
<feature type="signal peptide" evidence="1">
    <location>
        <begin position="1"/>
        <end position="21"/>
    </location>
</feature>
<comment type="caution">
    <text evidence="2">The sequence shown here is derived from an EMBL/GenBank/DDBJ whole genome shotgun (WGS) entry which is preliminary data.</text>
</comment>
<keyword evidence="1" id="KW-0732">Signal</keyword>
<dbReference type="AlphaFoldDB" id="A0A660SAN0"/>
<reference evidence="2 3" key="1">
    <citation type="submission" date="2018-06" db="EMBL/GenBank/DDBJ databases">
        <title>Extensive metabolic versatility and redundancy in microbially diverse, dynamic hydrothermal sediments.</title>
        <authorList>
            <person name="Dombrowski N."/>
            <person name="Teske A."/>
            <person name="Baker B.J."/>
        </authorList>
    </citation>
    <scope>NUCLEOTIDE SEQUENCE [LARGE SCALE GENOMIC DNA]</scope>
    <source>
        <strain evidence="2">B35_G9</strain>
    </source>
</reference>
<evidence type="ECO:0000313" key="3">
    <source>
        <dbReference type="Proteomes" id="UP000282321"/>
    </source>
</evidence>
<sequence length="123" mass="13806">MKHKKVFLLIFFAFFSTILFASDVPIIFVHGHKSGARPEDPSNKEKGGWTTWYPTESDGITLKFPTAMTKIADSHYGGYQYGLKADGSPAITCDNTTNLKPNQGTKRIFKFSYYILQINGNMS</sequence>
<name>A0A660SAN0_UNCT6</name>
<dbReference type="Proteomes" id="UP000282321">
    <property type="component" value="Unassembled WGS sequence"/>
</dbReference>
<protein>
    <submittedName>
        <fullName evidence="2">Uncharacterized protein</fullName>
    </submittedName>
</protein>
<organism evidence="2 3">
    <name type="scientific">candidate division TA06 bacterium</name>
    <dbReference type="NCBI Taxonomy" id="2250710"/>
    <lineage>
        <taxon>Bacteria</taxon>
        <taxon>Bacteria division TA06</taxon>
    </lineage>
</organism>
<evidence type="ECO:0000256" key="1">
    <source>
        <dbReference type="SAM" id="SignalP"/>
    </source>
</evidence>
<accession>A0A660SAN0</accession>
<dbReference type="EMBL" id="QNBC01000012">
    <property type="protein sequence ID" value="RKX67737.1"/>
    <property type="molecule type" value="Genomic_DNA"/>
</dbReference>